<gene>
    <name evidence="2" type="ORF">CLV30_101445</name>
</gene>
<keyword evidence="3" id="KW-1185">Reference proteome</keyword>
<dbReference type="PANTHER" id="PTHR34580:SF3">
    <property type="entry name" value="PROTEIN PAFB"/>
    <property type="match status" value="1"/>
</dbReference>
<dbReference type="InterPro" id="IPR051534">
    <property type="entry name" value="CBASS_pafABC_assoc_protein"/>
</dbReference>
<evidence type="ECO:0000259" key="1">
    <source>
        <dbReference type="Pfam" id="PF25583"/>
    </source>
</evidence>
<reference evidence="2 3" key="1">
    <citation type="submission" date="2018-03" db="EMBL/GenBank/DDBJ databases">
        <title>Genomic Encyclopedia of Archaeal and Bacterial Type Strains, Phase II (KMG-II): from individual species to whole genera.</title>
        <authorList>
            <person name="Goeker M."/>
        </authorList>
    </citation>
    <scope>NUCLEOTIDE SEQUENCE [LARGE SCALE GENOMIC DNA]</scope>
    <source>
        <strain evidence="2 3">DSM 45211</strain>
    </source>
</reference>
<dbReference type="Proteomes" id="UP000243528">
    <property type="component" value="Unassembled WGS sequence"/>
</dbReference>
<dbReference type="InterPro" id="IPR057727">
    <property type="entry name" value="WCX_dom"/>
</dbReference>
<name>A0A2P8EG81_9ACTN</name>
<dbReference type="OrthoDB" id="5176814at2"/>
<accession>A0A2P8EG81</accession>
<evidence type="ECO:0000313" key="3">
    <source>
        <dbReference type="Proteomes" id="UP000243528"/>
    </source>
</evidence>
<evidence type="ECO:0000313" key="2">
    <source>
        <dbReference type="EMBL" id="PSL08473.1"/>
    </source>
</evidence>
<dbReference type="EMBL" id="PYGE01000001">
    <property type="protein sequence ID" value="PSL08473.1"/>
    <property type="molecule type" value="Genomic_DNA"/>
</dbReference>
<protein>
    <submittedName>
        <fullName evidence="2">WYL domain-containing protein</fullName>
    </submittedName>
</protein>
<dbReference type="PANTHER" id="PTHR34580">
    <property type="match status" value="1"/>
</dbReference>
<organism evidence="2 3">
    <name type="scientific">Haloactinopolyspora alba</name>
    <dbReference type="NCBI Taxonomy" id="648780"/>
    <lineage>
        <taxon>Bacteria</taxon>
        <taxon>Bacillati</taxon>
        <taxon>Actinomycetota</taxon>
        <taxon>Actinomycetes</taxon>
        <taxon>Jiangellales</taxon>
        <taxon>Jiangellaceae</taxon>
        <taxon>Haloactinopolyspora</taxon>
    </lineage>
</organism>
<feature type="domain" description="WCX" evidence="1">
    <location>
        <begin position="227"/>
        <end position="301"/>
    </location>
</feature>
<dbReference type="Pfam" id="PF25583">
    <property type="entry name" value="WCX"/>
    <property type="match status" value="1"/>
</dbReference>
<proteinExistence type="predicted"/>
<sequence length="303" mass="33834">MAGGRDQLGPLERVTRVVVALIAAEPKGVPAARLLRIADFGGDPAHHQRRLTRLVEELNRAGWDIRSTALRGQNAVYRAFTRDNRLRVRLNPEQQAELARAALIAGDTVFADRLGIESTQLPQIPKLHSPAVRGTDDALNKVLHALEYHCLLHFTYKQQPRVVHPHFVQPGTSGWHLIGHEDGGAVEKQFVTDRMTAVTIDHPGTARPHDEPHRAELDPLTWAVDPPTDVVVETTPEHRARVEMLLGSRVFSEVDDDVVRLTVPVTHRAAFRDRIYELGRLVRIVEPAEVRDELVAELATLAE</sequence>
<comment type="caution">
    <text evidence="2">The sequence shown here is derived from an EMBL/GenBank/DDBJ whole genome shotgun (WGS) entry which is preliminary data.</text>
</comment>
<dbReference type="AlphaFoldDB" id="A0A2P8EG81"/>